<evidence type="ECO:0000313" key="4">
    <source>
        <dbReference type="Proteomes" id="UP000016927"/>
    </source>
</evidence>
<proteinExistence type="predicted"/>
<dbReference type="PANTHER" id="PTHR45955:SF1">
    <property type="entry name" value="PHOSPHOACETYLGLUCOSAMINE MUTASE"/>
    <property type="match status" value="1"/>
</dbReference>
<evidence type="ECO:0000259" key="2">
    <source>
        <dbReference type="Pfam" id="PF21404"/>
    </source>
</evidence>
<gene>
    <name evidence="3" type="primary">AGM1</name>
    <name evidence="3" type="ORF">NBO_29g0015</name>
</gene>
<keyword evidence="4" id="KW-1185">Reference proteome</keyword>
<dbReference type="InterPro" id="IPR049022">
    <property type="entry name" value="AMG1_III"/>
</dbReference>
<feature type="domain" description="Alpha-D-phosphohexomutase C-terminal" evidence="1">
    <location>
        <begin position="122"/>
        <end position="190"/>
    </location>
</feature>
<evidence type="ECO:0000313" key="3">
    <source>
        <dbReference type="EMBL" id="EOB14332.1"/>
    </source>
</evidence>
<dbReference type="SUPFAM" id="SSF55957">
    <property type="entry name" value="Phosphoglucomutase, C-terminal domain"/>
    <property type="match status" value="1"/>
</dbReference>
<reference evidence="3 4" key="1">
    <citation type="journal article" date="2013" name="BMC Genomics">
        <title>Comparative genomics of parasitic silkworm microsporidia reveal an association between genome expansion and host adaptation.</title>
        <authorList>
            <person name="Pan G."/>
            <person name="Xu J."/>
            <person name="Li T."/>
            <person name="Xia Q."/>
            <person name="Liu S.L."/>
            <person name="Zhang G."/>
            <person name="Li S."/>
            <person name="Li C."/>
            <person name="Liu H."/>
            <person name="Yang L."/>
            <person name="Liu T."/>
            <person name="Zhang X."/>
            <person name="Wu Z."/>
            <person name="Fan W."/>
            <person name="Dang X."/>
            <person name="Xiang H."/>
            <person name="Tao M."/>
            <person name="Li Y."/>
            <person name="Hu J."/>
            <person name="Li Z."/>
            <person name="Lin L."/>
            <person name="Luo J."/>
            <person name="Geng L."/>
            <person name="Wang L."/>
            <person name="Long M."/>
            <person name="Wan Y."/>
            <person name="He N."/>
            <person name="Zhang Z."/>
            <person name="Lu C."/>
            <person name="Keeling P.J."/>
            <person name="Wang J."/>
            <person name="Xiang Z."/>
            <person name="Zhou Z."/>
        </authorList>
    </citation>
    <scope>NUCLEOTIDE SEQUENCE [LARGE SCALE GENOMIC DNA]</scope>
    <source>
        <strain evidence="4">CQ1 / CVCC 102059</strain>
    </source>
</reference>
<dbReference type="AlphaFoldDB" id="R0KVV5"/>
<dbReference type="OrthoDB" id="1928at2759"/>
<organism evidence="3 4">
    <name type="scientific">Nosema bombycis (strain CQ1 / CVCC 102059)</name>
    <name type="common">Microsporidian parasite</name>
    <name type="synonym">Pebrine of silkworm</name>
    <dbReference type="NCBI Taxonomy" id="578461"/>
    <lineage>
        <taxon>Eukaryota</taxon>
        <taxon>Fungi</taxon>
        <taxon>Fungi incertae sedis</taxon>
        <taxon>Microsporidia</taxon>
        <taxon>Nosematidae</taxon>
        <taxon>Nosema</taxon>
    </lineage>
</organism>
<evidence type="ECO:0000259" key="1">
    <source>
        <dbReference type="Pfam" id="PF00408"/>
    </source>
</evidence>
<accession>R0KVV5</accession>
<sequence length="210" mass="23714">MPITIGIILSYYSNDAVFNEIKRFKTLRKTTGVKNFVKAARKYDIGIYFEPNGHGSVVFSNTALKTFENGDTPQHEILRIMSQMFDPSIGDALANYLVFKALIKSTDTIKTYQDYPSRLMTVKVKDKNLIQVNKSNEVLIPTNLQELINSEAKKFNGRSFVRPSGTEDLVRIYAESPNTSDTDFLAVKVAQHVYDNCEGVGDHPEIDYSK</sequence>
<dbReference type="VEuPathDB" id="MicrosporidiaDB:NBO_29g0015"/>
<dbReference type="STRING" id="578461.R0KVV5"/>
<dbReference type="InterPro" id="IPR005843">
    <property type="entry name" value="A-D-PHexomutase_C"/>
</dbReference>
<name>R0KVV5_NOSB1</name>
<dbReference type="GO" id="GO:0004610">
    <property type="term" value="F:phosphoacetylglucosamine mutase activity"/>
    <property type="evidence" value="ECO:0007669"/>
    <property type="project" value="TreeGrafter"/>
</dbReference>
<dbReference type="Proteomes" id="UP000016927">
    <property type="component" value="Unassembled WGS sequence"/>
</dbReference>
<dbReference type="GO" id="GO:0006048">
    <property type="term" value="P:UDP-N-acetylglucosamine biosynthetic process"/>
    <property type="evidence" value="ECO:0007669"/>
    <property type="project" value="TreeGrafter"/>
</dbReference>
<dbReference type="Pfam" id="PF21404">
    <property type="entry name" value="AMG1_III"/>
    <property type="match status" value="1"/>
</dbReference>
<dbReference type="InterPro" id="IPR036900">
    <property type="entry name" value="A-D-PHexomutase_C_sf"/>
</dbReference>
<feature type="domain" description="Phosphoacetylglucosamine mutase AMG1" evidence="2">
    <location>
        <begin position="3"/>
        <end position="105"/>
    </location>
</feature>
<dbReference type="EMBL" id="KB908937">
    <property type="protein sequence ID" value="EOB14332.1"/>
    <property type="molecule type" value="Genomic_DNA"/>
</dbReference>
<dbReference type="HOGENOM" id="CLU_022890_0_0_1"/>
<dbReference type="PANTHER" id="PTHR45955">
    <property type="entry name" value="PHOSPHOACETYLGLUCOSAMINE MUTASE"/>
    <property type="match status" value="1"/>
</dbReference>
<dbReference type="Gene3D" id="3.30.310.50">
    <property type="entry name" value="Alpha-D-phosphohexomutase, C-terminal domain"/>
    <property type="match status" value="1"/>
</dbReference>
<dbReference type="Pfam" id="PF00408">
    <property type="entry name" value="PGM_PMM_IV"/>
    <property type="match status" value="1"/>
</dbReference>
<protein>
    <submittedName>
        <fullName evidence="3">Phosphoacetylglucosamine mutase</fullName>
    </submittedName>
</protein>